<dbReference type="InterPro" id="IPR001708">
    <property type="entry name" value="YidC/ALB3/OXA1/COX18"/>
</dbReference>
<keyword evidence="2 5" id="KW-0812">Transmembrane</keyword>
<evidence type="ECO:0000256" key="2">
    <source>
        <dbReference type="ARBA" id="ARBA00022692"/>
    </source>
</evidence>
<dbReference type="PANTHER" id="PTHR12428">
    <property type="entry name" value="OXA1"/>
    <property type="match status" value="1"/>
</dbReference>
<reference evidence="8 9" key="1">
    <citation type="submission" date="2016-09" db="EMBL/GenBank/DDBJ databases">
        <title>Complete genome of Desulfosporosinus sp. OL.</title>
        <authorList>
            <person name="Mardanov A."/>
            <person name="Beletsky A."/>
            <person name="Panova A."/>
            <person name="Karnachuk O."/>
            <person name="Ravin N."/>
        </authorList>
    </citation>
    <scope>NUCLEOTIDE SEQUENCE [LARGE SCALE GENOMIC DNA]</scope>
    <source>
        <strain evidence="8 9">OL</strain>
    </source>
</reference>
<dbReference type="GO" id="GO:0005886">
    <property type="term" value="C:plasma membrane"/>
    <property type="evidence" value="ECO:0007669"/>
    <property type="project" value="TreeGrafter"/>
</dbReference>
<proteinExistence type="inferred from homology"/>
<keyword evidence="9" id="KW-1185">Reference proteome</keyword>
<name>A0A1Q8QLN3_9FIRM</name>
<dbReference type="OrthoDB" id="2380676at2"/>
<accession>A0A1Q8QLN3</accession>
<feature type="domain" description="Membrane insertase YidC/Oxa/ALB C-terminal" evidence="7">
    <location>
        <begin position="22"/>
        <end position="190"/>
    </location>
</feature>
<dbReference type="NCBIfam" id="TIGR03592">
    <property type="entry name" value="yidC_oxa1_cterm"/>
    <property type="match status" value="1"/>
</dbReference>
<evidence type="ECO:0000259" key="7">
    <source>
        <dbReference type="Pfam" id="PF02096"/>
    </source>
</evidence>
<dbReference type="GO" id="GO:0032977">
    <property type="term" value="F:membrane insertase activity"/>
    <property type="evidence" value="ECO:0007669"/>
    <property type="project" value="InterPro"/>
</dbReference>
<dbReference type="Proteomes" id="UP000186102">
    <property type="component" value="Unassembled WGS sequence"/>
</dbReference>
<feature type="transmembrane region" description="Helical" evidence="6">
    <location>
        <begin position="155"/>
        <end position="181"/>
    </location>
</feature>
<comment type="subcellular location">
    <subcellularLocation>
        <location evidence="1 5">Membrane</location>
        <topology evidence="1 5">Multi-pass membrane protein</topology>
    </subcellularLocation>
</comment>
<dbReference type="AlphaFoldDB" id="A0A1Q8QLN3"/>
<dbReference type="InterPro" id="IPR028055">
    <property type="entry name" value="YidC/Oxa/ALB_C"/>
</dbReference>
<evidence type="ECO:0000256" key="4">
    <source>
        <dbReference type="ARBA" id="ARBA00023136"/>
    </source>
</evidence>
<organism evidence="8 9">
    <name type="scientific">Desulfosporosinus metallidurans</name>
    <dbReference type="NCBI Taxonomy" id="1888891"/>
    <lineage>
        <taxon>Bacteria</taxon>
        <taxon>Bacillati</taxon>
        <taxon>Bacillota</taxon>
        <taxon>Clostridia</taxon>
        <taxon>Eubacteriales</taxon>
        <taxon>Desulfitobacteriaceae</taxon>
        <taxon>Desulfosporosinus</taxon>
    </lineage>
</organism>
<keyword evidence="4 6" id="KW-0472">Membrane</keyword>
<evidence type="ECO:0000256" key="1">
    <source>
        <dbReference type="ARBA" id="ARBA00004141"/>
    </source>
</evidence>
<evidence type="ECO:0000313" key="9">
    <source>
        <dbReference type="Proteomes" id="UP000186102"/>
    </source>
</evidence>
<comment type="caution">
    <text evidence="8">The sequence shown here is derived from an EMBL/GenBank/DDBJ whole genome shotgun (WGS) entry which is preliminary data.</text>
</comment>
<dbReference type="PANTHER" id="PTHR12428:SF65">
    <property type="entry name" value="CYTOCHROME C OXIDASE ASSEMBLY PROTEIN COX18, MITOCHONDRIAL"/>
    <property type="match status" value="1"/>
</dbReference>
<protein>
    <submittedName>
        <fullName evidence="8">Inner membrane protein translocase component YidC, short form OxaI-like</fullName>
    </submittedName>
</protein>
<evidence type="ECO:0000313" key="8">
    <source>
        <dbReference type="EMBL" id="OLN28240.1"/>
    </source>
</evidence>
<feature type="transmembrane region" description="Helical" evidence="6">
    <location>
        <begin position="22"/>
        <end position="40"/>
    </location>
</feature>
<sequence length="217" mass="24298">MSIFSSSFTVLLTKFIGLTGDWFIAVILVTLVIRLCLLPLSAKQHKDQFTTSNLNQVKSFLTTKFKNQTEKIDKELLKIASKYKVNTFLSTLLLVVQAPILFSLYASIINLSTSVGSMLVPWVLSVHAPDSLHVLPILAGVFQALGGFTAEVKSFLMFIVPVAIGLVFLWKAPAVLSVYWMTNSALRFLEYKIFSLKAVRNRFLKIPTTEEMMRSIS</sequence>
<keyword evidence="3 6" id="KW-1133">Transmembrane helix</keyword>
<dbReference type="STRING" id="1888891.DSOL_4138"/>
<comment type="similarity">
    <text evidence="5">Belongs to the OXA1/ALB3/YidC family.</text>
</comment>
<dbReference type="Pfam" id="PF02096">
    <property type="entry name" value="60KD_IMP"/>
    <property type="match status" value="1"/>
</dbReference>
<dbReference type="GO" id="GO:0051205">
    <property type="term" value="P:protein insertion into membrane"/>
    <property type="evidence" value="ECO:0007669"/>
    <property type="project" value="TreeGrafter"/>
</dbReference>
<evidence type="ECO:0000256" key="3">
    <source>
        <dbReference type="ARBA" id="ARBA00022989"/>
    </source>
</evidence>
<dbReference type="EMBL" id="MLBF01000045">
    <property type="protein sequence ID" value="OLN28240.1"/>
    <property type="molecule type" value="Genomic_DNA"/>
</dbReference>
<feature type="transmembrane region" description="Helical" evidence="6">
    <location>
        <begin position="88"/>
        <end position="111"/>
    </location>
</feature>
<dbReference type="RefSeq" id="WP_075366528.1">
    <property type="nucleotide sequence ID" value="NZ_MLBF01000045.1"/>
</dbReference>
<gene>
    <name evidence="8" type="ORF">DSOL_4138</name>
</gene>
<evidence type="ECO:0000256" key="6">
    <source>
        <dbReference type="SAM" id="Phobius"/>
    </source>
</evidence>
<evidence type="ECO:0000256" key="5">
    <source>
        <dbReference type="RuleBase" id="RU003945"/>
    </source>
</evidence>